<protein>
    <submittedName>
        <fullName evidence="2">Uncharacterized protein</fullName>
    </submittedName>
</protein>
<keyword evidence="1" id="KW-0812">Transmembrane</keyword>
<keyword evidence="3" id="KW-1185">Reference proteome</keyword>
<keyword evidence="1" id="KW-1133">Transmembrane helix</keyword>
<evidence type="ECO:0000313" key="2">
    <source>
        <dbReference type="EMBL" id="MBJ6727424.1"/>
    </source>
</evidence>
<evidence type="ECO:0000256" key="1">
    <source>
        <dbReference type="SAM" id="Phobius"/>
    </source>
</evidence>
<keyword evidence="1" id="KW-0472">Membrane</keyword>
<comment type="caution">
    <text evidence="2">The sequence shown here is derived from an EMBL/GenBank/DDBJ whole genome shotgun (WGS) entry which is preliminary data.</text>
</comment>
<dbReference type="AlphaFoldDB" id="A0A8J7SCV3"/>
<name>A0A8J7SCV3_9BACT</name>
<accession>A0A8J7SCV3</accession>
<evidence type="ECO:0000313" key="3">
    <source>
        <dbReference type="Proteomes" id="UP000636888"/>
    </source>
</evidence>
<dbReference type="Proteomes" id="UP000636888">
    <property type="component" value="Unassembled WGS sequence"/>
</dbReference>
<sequence>MAGEGTMEDASVVDMAALKAGLARVRARRRYLWALVIVYLPTMWLTQRITGSFEQSLPVFGIWVVLLIVAVVFVASVKCPRCGNPFHVNGMTMLVLRRCLHCQLHVTADRSAAVATESVPPPQK</sequence>
<dbReference type="EMBL" id="JAEMHM010000023">
    <property type="protein sequence ID" value="MBJ6727424.1"/>
    <property type="molecule type" value="Genomic_DNA"/>
</dbReference>
<reference evidence="2" key="1">
    <citation type="submission" date="2020-12" db="EMBL/GenBank/DDBJ databases">
        <title>Geomonas sp. Red875, isolated from river sediment.</title>
        <authorList>
            <person name="Xu Z."/>
            <person name="Zhang Z."/>
            <person name="Masuda Y."/>
            <person name="Itoh H."/>
            <person name="Senoo K."/>
        </authorList>
    </citation>
    <scope>NUCLEOTIDE SEQUENCE</scope>
    <source>
        <strain evidence="2">Red875</strain>
    </source>
</reference>
<gene>
    <name evidence="2" type="ORF">JFN93_22145</name>
</gene>
<feature type="transmembrane region" description="Helical" evidence="1">
    <location>
        <begin position="31"/>
        <end position="50"/>
    </location>
</feature>
<proteinExistence type="predicted"/>
<feature type="transmembrane region" description="Helical" evidence="1">
    <location>
        <begin position="56"/>
        <end position="77"/>
    </location>
</feature>
<organism evidence="2 3">
    <name type="scientific">Geomesophilobacter sediminis</name>
    <dbReference type="NCBI Taxonomy" id="2798584"/>
    <lineage>
        <taxon>Bacteria</taxon>
        <taxon>Pseudomonadati</taxon>
        <taxon>Thermodesulfobacteriota</taxon>
        <taxon>Desulfuromonadia</taxon>
        <taxon>Geobacterales</taxon>
        <taxon>Geobacteraceae</taxon>
        <taxon>Geomesophilobacter</taxon>
    </lineage>
</organism>